<feature type="region of interest" description="Disordered" evidence="5">
    <location>
        <begin position="119"/>
        <end position="141"/>
    </location>
</feature>
<evidence type="ECO:0000256" key="3">
    <source>
        <dbReference type="ARBA" id="ARBA00023242"/>
    </source>
</evidence>
<dbReference type="InterPro" id="IPR036600">
    <property type="entry name" value="PAH_sf"/>
</dbReference>
<feature type="region of interest" description="Disordered" evidence="5">
    <location>
        <begin position="1"/>
        <end position="21"/>
    </location>
</feature>
<evidence type="ECO:0000256" key="4">
    <source>
        <dbReference type="PROSITE-ProRule" id="PRU00810"/>
    </source>
</evidence>
<dbReference type="SUPFAM" id="SSF47762">
    <property type="entry name" value="PAH2 domain"/>
    <property type="match status" value="3"/>
</dbReference>
<keyword evidence="7" id="KW-1185">Reference proteome</keyword>
<dbReference type="Proteomes" id="UP000823405">
    <property type="component" value="Unassembled WGS sequence"/>
</dbReference>
<gene>
    <name evidence="6" type="ORF">BGZ97_013253</name>
</gene>
<comment type="caution">
    <text evidence="6">The sequence shown here is derived from an EMBL/GenBank/DDBJ whole genome shotgun (WGS) entry which is preliminary data.</text>
</comment>
<dbReference type="GO" id="GO:0000785">
    <property type="term" value="C:chromatin"/>
    <property type="evidence" value="ECO:0007669"/>
    <property type="project" value="TreeGrafter"/>
</dbReference>
<dbReference type="PANTHER" id="PTHR12346">
    <property type="entry name" value="SIN3B-RELATED"/>
    <property type="match status" value="1"/>
</dbReference>
<comment type="subcellular location">
    <subcellularLocation>
        <location evidence="1 4">Nucleus</location>
    </subcellularLocation>
</comment>
<dbReference type="InterPro" id="IPR003822">
    <property type="entry name" value="PAH"/>
</dbReference>
<evidence type="ECO:0000313" key="7">
    <source>
        <dbReference type="Proteomes" id="UP000823405"/>
    </source>
</evidence>
<dbReference type="GO" id="GO:0003714">
    <property type="term" value="F:transcription corepressor activity"/>
    <property type="evidence" value="ECO:0007669"/>
    <property type="project" value="InterPro"/>
</dbReference>
<dbReference type="EMBL" id="JAAAIN010000973">
    <property type="protein sequence ID" value="KAG0308795.1"/>
    <property type="molecule type" value="Genomic_DNA"/>
</dbReference>
<dbReference type="PROSITE" id="PS51477">
    <property type="entry name" value="PAH"/>
    <property type="match status" value="3"/>
</dbReference>
<evidence type="ECO:0000256" key="2">
    <source>
        <dbReference type="ARBA" id="ARBA00022491"/>
    </source>
</evidence>
<proteinExistence type="predicted"/>
<evidence type="ECO:0000256" key="1">
    <source>
        <dbReference type="ARBA" id="ARBA00004123"/>
    </source>
</evidence>
<keyword evidence="3 4" id="KW-0539">Nucleus</keyword>
<dbReference type="GO" id="GO:0000122">
    <property type="term" value="P:negative regulation of transcription by RNA polymerase II"/>
    <property type="evidence" value="ECO:0007669"/>
    <property type="project" value="TreeGrafter"/>
</dbReference>
<feature type="compositionally biased region" description="Polar residues" evidence="5">
    <location>
        <begin position="1"/>
        <end position="16"/>
    </location>
</feature>
<dbReference type="PANTHER" id="PTHR12346:SF0">
    <property type="entry name" value="SIN3A, ISOFORM G"/>
    <property type="match status" value="1"/>
</dbReference>
<dbReference type="GO" id="GO:0000118">
    <property type="term" value="C:histone deacetylase complex"/>
    <property type="evidence" value="ECO:0007669"/>
    <property type="project" value="TreeGrafter"/>
</dbReference>
<dbReference type="Pfam" id="PF02671">
    <property type="entry name" value="PAH"/>
    <property type="match status" value="3"/>
</dbReference>
<dbReference type="Gene3D" id="1.20.1160.11">
    <property type="entry name" value="Paired amphipathic helix"/>
    <property type="match status" value="3"/>
</dbReference>
<keyword evidence="2" id="KW-0678">Repressor</keyword>
<sequence length="431" mass="48093">MNHSGALSQRDPSGTSQDDHNAAASFAHSLSVAPLDNASTLHSISLALNGSNYTNGDDEAQHNQQQSQHDTDILMMDATTPTVTAESASSVSTSAFHFQQPESRMAVAELLVSLGQSSRGVEQHIQNGHQPASTDSGAGSSQQTLSYRAAADYVGLVKKAYESNPRVYTEFLSALEKYHELSLTIEQLVRTVMALFQDQPDLLMGFKEFLPEAQGLLNQLVPPMMYSDYKVKAVKAQTQETIPAGLPPTTVDGEHTNQQQSVEVNTNNNGHAAADFLSLIKERSQQEPDMYQHLITLLRKFQKDHSYSTLYFYVSIILRYHPHLLQRFHKFLPAVTSGIEVTEPRIISKAPPEELVISPDFIEAKDFVQTVKYEAKNDMSMYDRFIFALEKYQCTGWTIDQVYSEVSLIFWNHPEALAGFKQFITTVPQQP</sequence>
<name>A0A9P6R0R2_9FUNG</name>
<organism evidence="6 7">
    <name type="scientific">Linnemannia gamsii</name>
    <dbReference type="NCBI Taxonomy" id="64522"/>
    <lineage>
        <taxon>Eukaryota</taxon>
        <taxon>Fungi</taxon>
        <taxon>Fungi incertae sedis</taxon>
        <taxon>Mucoromycota</taxon>
        <taxon>Mortierellomycotina</taxon>
        <taxon>Mortierellomycetes</taxon>
        <taxon>Mortierellales</taxon>
        <taxon>Mortierellaceae</taxon>
        <taxon>Linnemannia</taxon>
    </lineage>
</organism>
<dbReference type="OrthoDB" id="10265969at2759"/>
<protein>
    <submittedName>
        <fullName evidence="6">Uncharacterized protein</fullName>
    </submittedName>
</protein>
<accession>A0A9P6R0R2</accession>
<evidence type="ECO:0000256" key="5">
    <source>
        <dbReference type="SAM" id="MobiDB-lite"/>
    </source>
</evidence>
<dbReference type="InterPro" id="IPR039774">
    <property type="entry name" value="Sin3-like"/>
</dbReference>
<reference evidence="6" key="1">
    <citation type="journal article" date="2020" name="Fungal Divers.">
        <title>Resolving the Mortierellaceae phylogeny through synthesis of multi-gene phylogenetics and phylogenomics.</title>
        <authorList>
            <person name="Vandepol N."/>
            <person name="Liber J."/>
            <person name="Desiro A."/>
            <person name="Na H."/>
            <person name="Kennedy M."/>
            <person name="Barry K."/>
            <person name="Grigoriev I.V."/>
            <person name="Miller A.N."/>
            <person name="O'Donnell K."/>
            <person name="Stajich J.E."/>
            <person name="Bonito G."/>
        </authorList>
    </citation>
    <scope>NUCLEOTIDE SEQUENCE</scope>
    <source>
        <strain evidence="6">NVP60</strain>
    </source>
</reference>
<dbReference type="AlphaFoldDB" id="A0A9P6R0R2"/>
<evidence type="ECO:0000313" key="6">
    <source>
        <dbReference type="EMBL" id="KAG0308795.1"/>
    </source>
</evidence>